<evidence type="ECO:0000256" key="2">
    <source>
        <dbReference type="ARBA" id="ARBA00007018"/>
    </source>
</evidence>
<dbReference type="GO" id="GO:0046872">
    <property type="term" value="F:metal ion binding"/>
    <property type="evidence" value="ECO:0007669"/>
    <property type="project" value="UniProtKB-KW"/>
</dbReference>
<dbReference type="GO" id="GO:0016020">
    <property type="term" value="C:membrane"/>
    <property type="evidence" value="ECO:0007669"/>
    <property type="project" value="UniProtKB-SubCell"/>
</dbReference>
<dbReference type="PANTHER" id="PTHR20855:SF52">
    <property type="entry name" value="ADIPONECTIN RECEPTOR PROTEIN"/>
    <property type="match status" value="1"/>
</dbReference>
<accession>A0A1R2BC77</accession>
<dbReference type="PANTHER" id="PTHR20855">
    <property type="entry name" value="ADIPOR/PROGESTIN RECEPTOR-RELATED"/>
    <property type="match status" value="1"/>
</dbReference>
<dbReference type="InterPro" id="IPR004254">
    <property type="entry name" value="AdipoR/HlyIII-related"/>
</dbReference>
<evidence type="ECO:0008006" key="10">
    <source>
        <dbReference type="Google" id="ProtNLM"/>
    </source>
</evidence>
<keyword evidence="6" id="KW-0479">Metal-binding</keyword>
<keyword evidence="3 7" id="KW-0812">Transmembrane</keyword>
<keyword evidence="4 7" id="KW-1133">Transmembrane helix</keyword>
<dbReference type="GO" id="GO:0038023">
    <property type="term" value="F:signaling receptor activity"/>
    <property type="evidence" value="ECO:0007669"/>
    <property type="project" value="TreeGrafter"/>
</dbReference>
<keyword evidence="6" id="KW-0862">Zinc</keyword>
<feature type="transmembrane region" description="Helical" evidence="7">
    <location>
        <begin position="150"/>
        <end position="174"/>
    </location>
</feature>
<feature type="transmembrane region" description="Helical" evidence="7">
    <location>
        <begin position="186"/>
        <end position="208"/>
    </location>
</feature>
<dbReference type="Pfam" id="PF03006">
    <property type="entry name" value="HlyIII"/>
    <property type="match status" value="1"/>
</dbReference>
<dbReference type="Proteomes" id="UP000187209">
    <property type="component" value="Unassembled WGS sequence"/>
</dbReference>
<feature type="transmembrane region" description="Helical" evidence="7">
    <location>
        <begin position="316"/>
        <end position="333"/>
    </location>
</feature>
<evidence type="ECO:0000256" key="5">
    <source>
        <dbReference type="ARBA" id="ARBA00023136"/>
    </source>
</evidence>
<comment type="similarity">
    <text evidence="2">Belongs to the ADIPOR family.</text>
</comment>
<feature type="binding site" evidence="6">
    <location>
        <position position="318"/>
    </location>
    <ligand>
        <name>Zn(2+)</name>
        <dbReference type="ChEBI" id="CHEBI:29105"/>
    </ligand>
</feature>
<evidence type="ECO:0000313" key="8">
    <source>
        <dbReference type="EMBL" id="OMJ74378.1"/>
    </source>
</evidence>
<feature type="transmembrane region" description="Helical" evidence="7">
    <location>
        <begin position="245"/>
        <end position="265"/>
    </location>
</feature>
<comment type="subcellular location">
    <subcellularLocation>
        <location evidence="1">Membrane</location>
        <topology evidence="1">Multi-pass membrane protein</topology>
    </subcellularLocation>
</comment>
<feature type="transmembrane region" description="Helical" evidence="7">
    <location>
        <begin position="277"/>
        <end position="296"/>
    </location>
</feature>
<feature type="transmembrane region" description="Helical" evidence="7">
    <location>
        <begin position="48"/>
        <end position="69"/>
    </location>
</feature>
<proteinExistence type="inferred from homology"/>
<evidence type="ECO:0000256" key="4">
    <source>
        <dbReference type="ARBA" id="ARBA00022989"/>
    </source>
</evidence>
<name>A0A1R2BC77_9CILI</name>
<reference evidence="8 9" key="1">
    <citation type="submission" date="2016-11" db="EMBL/GenBank/DDBJ databases">
        <title>The macronuclear genome of Stentor coeruleus: a giant cell with tiny introns.</title>
        <authorList>
            <person name="Slabodnick M."/>
            <person name="Ruby J.G."/>
            <person name="Reiff S.B."/>
            <person name="Swart E.C."/>
            <person name="Gosai S."/>
            <person name="Prabakaran S."/>
            <person name="Witkowska E."/>
            <person name="Larue G.E."/>
            <person name="Fisher S."/>
            <person name="Freeman R.M."/>
            <person name="Gunawardena J."/>
            <person name="Chu W."/>
            <person name="Stover N.A."/>
            <person name="Gregory B.D."/>
            <person name="Nowacki M."/>
            <person name="Derisi J."/>
            <person name="Roy S.W."/>
            <person name="Marshall W.F."/>
            <person name="Sood P."/>
        </authorList>
    </citation>
    <scope>NUCLEOTIDE SEQUENCE [LARGE SCALE GENOMIC DNA]</scope>
    <source>
        <strain evidence="8">WM001</strain>
    </source>
</reference>
<keyword evidence="9" id="KW-1185">Reference proteome</keyword>
<sequence>MYKERIGQLDEFHKYLQDNEFIEKGYRLNFNSYSKIIRSMFLIHNETVNIWTHLVGAMMFLGMLIYFIFTTDYSSNSLYYREYISTIHDEYQLTKKAISDSLAFMLQELSQSGIVQIYEESCNTTVSLVLGLLEKYENLYDVPVQEVKRWPILVFLLSALACLMCSTLFHLFNAHSHKTKVVMNNLDYAGIAILICGSFFPPIYYLFFCEEELIYLYLIAISVCSGIVFAVTFSSNFQEPHYRWFRGVIFLVLGLLGVIPIGHLSLLPQAYEFTDALVFYVLMGVFYVLGVLIYIFRFPERYFQGKLDYIGNSHNIWHCMIVFAAIFHYIAAIKSYEQRKTLKCSS</sequence>
<comment type="caution">
    <text evidence="8">The sequence shown here is derived from an EMBL/GenBank/DDBJ whole genome shotgun (WGS) entry which is preliminary data.</text>
</comment>
<dbReference type="OrthoDB" id="529367at2759"/>
<dbReference type="AlphaFoldDB" id="A0A1R2BC77"/>
<evidence type="ECO:0000256" key="7">
    <source>
        <dbReference type="SAM" id="Phobius"/>
    </source>
</evidence>
<evidence type="ECO:0000256" key="1">
    <source>
        <dbReference type="ARBA" id="ARBA00004141"/>
    </source>
</evidence>
<keyword evidence="5 7" id="KW-0472">Membrane</keyword>
<evidence type="ECO:0000256" key="3">
    <source>
        <dbReference type="ARBA" id="ARBA00022692"/>
    </source>
</evidence>
<organism evidence="8 9">
    <name type="scientific">Stentor coeruleus</name>
    <dbReference type="NCBI Taxonomy" id="5963"/>
    <lineage>
        <taxon>Eukaryota</taxon>
        <taxon>Sar</taxon>
        <taxon>Alveolata</taxon>
        <taxon>Ciliophora</taxon>
        <taxon>Postciliodesmatophora</taxon>
        <taxon>Heterotrichea</taxon>
        <taxon>Heterotrichida</taxon>
        <taxon>Stentoridae</taxon>
        <taxon>Stentor</taxon>
    </lineage>
</organism>
<protein>
    <recommendedName>
        <fullName evidence="10">Haemolysin-III related</fullName>
    </recommendedName>
</protein>
<dbReference type="EMBL" id="MPUH01000755">
    <property type="protein sequence ID" value="OMJ74378.1"/>
    <property type="molecule type" value="Genomic_DNA"/>
</dbReference>
<evidence type="ECO:0000256" key="6">
    <source>
        <dbReference type="PIRSR" id="PIRSR604254-1"/>
    </source>
</evidence>
<feature type="transmembrane region" description="Helical" evidence="7">
    <location>
        <begin position="214"/>
        <end position="233"/>
    </location>
</feature>
<evidence type="ECO:0000313" key="9">
    <source>
        <dbReference type="Proteomes" id="UP000187209"/>
    </source>
</evidence>
<gene>
    <name evidence="8" type="ORF">SteCoe_26703</name>
</gene>
<feature type="binding site" evidence="6">
    <location>
        <position position="314"/>
    </location>
    <ligand>
        <name>Zn(2+)</name>
        <dbReference type="ChEBI" id="CHEBI:29105"/>
    </ligand>
</feature>
<feature type="binding site" evidence="6">
    <location>
        <position position="170"/>
    </location>
    <ligand>
        <name>Zn(2+)</name>
        <dbReference type="ChEBI" id="CHEBI:29105"/>
    </ligand>
</feature>